<sequence length="171" mass="19292">MLHIYYGNGKGKTTAAIGLTIRAVGAGMKAAFFQFLKNGSSSEINILRNIGNIHVMCCEKCNKFTYAMNEFEKKEVTLCHNEMLKKGIDLLKSGEIQLVVLDEFLDACNKKLIDHELCNLFLDHWTDKAEIIITGRDPSQSMINKADYITEMKAVKHPFNRGISARKGIEY</sequence>
<dbReference type="GO" id="GO:0009236">
    <property type="term" value="P:cobalamin biosynthetic process"/>
    <property type="evidence" value="ECO:0007669"/>
    <property type="project" value="InterPro"/>
</dbReference>
<dbReference type="AlphaFoldDB" id="W7UEV3"/>
<name>W7UEV3_RUMFL</name>
<keyword evidence="2" id="KW-1185">Reference proteome</keyword>
<dbReference type="Pfam" id="PF02572">
    <property type="entry name" value="CobA_CobO_BtuR"/>
    <property type="match status" value="1"/>
</dbReference>
<dbReference type="PANTHER" id="PTHR46638:SF1">
    <property type="entry name" value="CORRINOID ADENOSYLTRANSFERASE"/>
    <property type="match status" value="1"/>
</dbReference>
<dbReference type="PIRSF" id="PIRSF015617">
    <property type="entry name" value="Adensltrnsf_CobA"/>
    <property type="match status" value="1"/>
</dbReference>
<accession>W7UEV3</accession>
<protein>
    <recommendedName>
        <fullName evidence="3">Cobinamide adenolsyltransferase</fullName>
    </recommendedName>
</protein>
<dbReference type="InterPro" id="IPR027417">
    <property type="entry name" value="P-loop_NTPase"/>
</dbReference>
<dbReference type="eggNOG" id="COG2109">
    <property type="taxonomic scope" value="Bacteria"/>
</dbReference>
<dbReference type="RefSeq" id="WP_037299111.1">
    <property type="nucleotide sequence ID" value="NZ_ATAX01000024.1"/>
</dbReference>
<dbReference type="GO" id="GO:0008817">
    <property type="term" value="F:corrinoid adenosyltransferase activity"/>
    <property type="evidence" value="ECO:0007669"/>
    <property type="project" value="InterPro"/>
</dbReference>
<evidence type="ECO:0008006" key="3">
    <source>
        <dbReference type="Google" id="ProtNLM"/>
    </source>
</evidence>
<gene>
    <name evidence="1" type="ORF">RF007C_06365</name>
</gene>
<dbReference type="PANTHER" id="PTHR46638">
    <property type="entry name" value="CORRINOID ADENOSYLTRANSFERASE"/>
    <property type="match status" value="1"/>
</dbReference>
<dbReference type="GO" id="GO:0005524">
    <property type="term" value="F:ATP binding"/>
    <property type="evidence" value="ECO:0007669"/>
    <property type="project" value="InterPro"/>
</dbReference>
<evidence type="ECO:0000313" key="2">
    <source>
        <dbReference type="Proteomes" id="UP000019365"/>
    </source>
</evidence>
<evidence type="ECO:0000313" key="1">
    <source>
        <dbReference type="EMBL" id="EWM53681.1"/>
    </source>
</evidence>
<dbReference type="Proteomes" id="UP000019365">
    <property type="component" value="Unassembled WGS sequence"/>
</dbReference>
<dbReference type="OrthoDB" id="9810309at2"/>
<comment type="caution">
    <text evidence="1">The sequence shown here is derived from an EMBL/GenBank/DDBJ whole genome shotgun (WGS) entry which is preliminary data.</text>
</comment>
<dbReference type="PATRIC" id="fig|1341157.4.peg.1706"/>
<dbReference type="SUPFAM" id="SSF52540">
    <property type="entry name" value="P-loop containing nucleoside triphosphate hydrolases"/>
    <property type="match status" value="1"/>
</dbReference>
<proteinExistence type="predicted"/>
<dbReference type="InterPro" id="IPR003724">
    <property type="entry name" value="CblAdoTrfase_CobA"/>
</dbReference>
<reference evidence="1 2" key="1">
    <citation type="journal article" date="2014" name="PLoS ONE">
        <title>Rumen cellulosomics: divergent fiber-degrading strategies revealed by comparative genome-wide analysis of six ruminococcal strains.</title>
        <authorList>
            <person name="Dassa B."/>
            <person name="Borovok I."/>
            <person name="Ruimy-Israeli V."/>
            <person name="Lamed R."/>
            <person name="Flint H.J."/>
            <person name="Duncan S.H."/>
            <person name="Henrissat B."/>
            <person name="Coutinho P."/>
            <person name="Morrison M."/>
            <person name="Mosoni P."/>
            <person name="Yeoman C.J."/>
            <person name="White B.A."/>
            <person name="Bayer E.A."/>
        </authorList>
    </citation>
    <scope>NUCLEOTIDE SEQUENCE [LARGE SCALE GENOMIC DNA]</scope>
    <source>
        <strain evidence="1 2">007c</strain>
    </source>
</reference>
<dbReference type="Gene3D" id="3.40.50.300">
    <property type="entry name" value="P-loop containing nucleotide triphosphate hydrolases"/>
    <property type="match status" value="1"/>
</dbReference>
<dbReference type="EMBL" id="ATAX01000024">
    <property type="protein sequence ID" value="EWM53681.1"/>
    <property type="molecule type" value="Genomic_DNA"/>
</dbReference>
<organism evidence="1 2">
    <name type="scientific">Ruminococcus flavefaciens 007c</name>
    <dbReference type="NCBI Taxonomy" id="1341157"/>
    <lineage>
        <taxon>Bacteria</taxon>
        <taxon>Bacillati</taxon>
        <taxon>Bacillota</taxon>
        <taxon>Clostridia</taxon>
        <taxon>Eubacteriales</taxon>
        <taxon>Oscillospiraceae</taxon>
        <taxon>Ruminococcus</taxon>
    </lineage>
</organism>